<organism evidence="15 16">
    <name type="scientific">Alishewanella longhuensis</name>
    <dbReference type="NCBI Taxonomy" id="1091037"/>
    <lineage>
        <taxon>Bacteria</taxon>
        <taxon>Pseudomonadati</taxon>
        <taxon>Pseudomonadota</taxon>
        <taxon>Gammaproteobacteria</taxon>
        <taxon>Alteromonadales</taxon>
        <taxon>Alteromonadaceae</taxon>
        <taxon>Alishewanella</taxon>
    </lineage>
</organism>
<dbReference type="InterPro" id="IPR029460">
    <property type="entry name" value="DNAPol_HHH"/>
</dbReference>
<dbReference type="InterPro" id="IPR004805">
    <property type="entry name" value="DnaE2/DnaE/PolC"/>
</dbReference>
<feature type="domain" description="Polymerase/histidinol phosphatase N-terminal" evidence="14">
    <location>
        <begin position="6"/>
        <end position="75"/>
    </location>
</feature>
<dbReference type="PANTHER" id="PTHR32294">
    <property type="entry name" value="DNA POLYMERASE III SUBUNIT ALPHA"/>
    <property type="match status" value="1"/>
</dbReference>
<dbReference type="InterPro" id="IPR004013">
    <property type="entry name" value="PHP_dom"/>
</dbReference>
<keyword evidence="9 13" id="KW-0227">DNA damage</keyword>
<evidence type="ECO:0000256" key="4">
    <source>
        <dbReference type="ARBA" id="ARBA00017273"/>
    </source>
</evidence>
<dbReference type="CDD" id="cd07434">
    <property type="entry name" value="PHP_PolIIIA_DnaE2"/>
    <property type="match status" value="1"/>
</dbReference>
<dbReference type="PANTHER" id="PTHR32294:SF4">
    <property type="entry name" value="ERROR-PRONE DNA POLYMERASE"/>
    <property type="match status" value="1"/>
</dbReference>
<keyword evidence="5 13" id="KW-0963">Cytoplasm</keyword>
<dbReference type="Pfam" id="PF14579">
    <property type="entry name" value="HHH_6"/>
    <property type="match status" value="1"/>
</dbReference>
<dbReference type="Pfam" id="PF01336">
    <property type="entry name" value="tRNA_anti-codon"/>
    <property type="match status" value="1"/>
</dbReference>
<keyword evidence="16" id="KW-1185">Reference proteome</keyword>
<evidence type="ECO:0000259" key="14">
    <source>
        <dbReference type="SMART" id="SM00481"/>
    </source>
</evidence>
<dbReference type="SUPFAM" id="SSF89550">
    <property type="entry name" value="PHP domain-like"/>
    <property type="match status" value="1"/>
</dbReference>
<dbReference type="CDD" id="cd04485">
    <property type="entry name" value="DnaE_OBF"/>
    <property type="match status" value="1"/>
</dbReference>
<dbReference type="Pfam" id="PF17657">
    <property type="entry name" value="DNA_pol3_finger"/>
    <property type="match status" value="1"/>
</dbReference>
<keyword evidence="8 13" id="KW-0235">DNA replication</keyword>
<proteinExistence type="inferred from homology"/>
<dbReference type="EC" id="2.7.7.7" evidence="3 13"/>
<dbReference type="HAMAP" id="MF_01902">
    <property type="entry name" value="DNApol_error_prone"/>
    <property type="match status" value="1"/>
</dbReference>
<evidence type="ECO:0000256" key="3">
    <source>
        <dbReference type="ARBA" id="ARBA00012417"/>
    </source>
</evidence>
<dbReference type="InterPro" id="IPR004365">
    <property type="entry name" value="NA-bd_OB_tRNA"/>
</dbReference>
<evidence type="ECO:0000256" key="9">
    <source>
        <dbReference type="ARBA" id="ARBA00022763"/>
    </source>
</evidence>
<dbReference type="SMART" id="SM00481">
    <property type="entry name" value="POLIIIAc"/>
    <property type="match status" value="1"/>
</dbReference>
<keyword evidence="6 13" id="KW-0808">Transferase</keyword>
<evidence type="ECO:0000256" key="10">
    <source>
        <dbReference type="ARBA" id="ARBA00022932"/>
    </source>
</evidence>
<comment type="catalytic activity">
    <reaction evidence="12 13">
        <text>DNA(n) + a 2'-deoxyribonucleoside 5'-triphosphate = DNA(n+1) + diphosphate</text>
        <dbReference type="Rhea" id="RHEA:22508"/>
        <dbReference type="Rhea" id="RHEA-COMP:17339"/>
        <dbReference type="Rhea" id="RHEA-COMP:17340"/>
        <dbReference type="ChEBI" id="CHEBI:33019"/>
        <dbReference type="ChEBI" id="CHEBI:61560"/>
        <dbReference type="ChEBI" id="CHEBI:173112"/>
        <dbReference type="EC" id="2.7.7.7"/>
    </reaction>
</comment>
<dbReference type="NCBIfam" id="TIGR00594">
    <property type="entry name" value="polc"/>
    <property type="match status" value="1"/>
</dbReference>
<dbReference type="InterPro" id="IPR003141">
    <property type="entry name" value="Pol/His_phosphatase_N"/>
</dbReference>
<reference evidence="16" key="1">
    <citation type="journal article" date="2019" name="Int. J. Syst. Evol. Microbiol.">
        <title>The Global Catalogue of Microorganisms (GCM) 10K type strain sequencing project: providing services to taxonomists for standard genome sequencing and annotation.</title>
        <authorList>
            <consortium name="The Broad Institute Genomics Platform"/>
            <consortium name="The Broad Institute Genome Sequencing Center for Infectious Disease"/>
            <person name="Wu L."/>
            <person name="Ma J."/>
        </authorList>
    </citation>
    <scope>NUCLEOTIDE SEQUENCE [LARGE SCALE GENOMIC DNA]</scope>
    <source>
        <strain evidence="16">CGMCC 1.7003</strain>
    </source>
</reference>
<comment type="caution">
    <text evidence="15">The sequence shown here is derived from an EMBL/GenBank/DDBJ whole genome shotgun (WGS) entry which is preliminary data.</text>
</comment>
<comment type="similarity">
    <text evidence="2 13">Belongs to the DNA polymerase type-C family. DnaE2 subfamily.</text>
</comment>
<dbReference type="InterPro" id="IPR040982">
    <property type="entry name" value="DNA_pol3_finger"/>
</dbReference>
<evidence type="ECO:0000256" key="8">
    <source>
        <dbReference type="ARBA" id="ARBA00022705"/>
    </source>
</evidence>
<dbReference type="Pfam" id="PF02811">
    <property type="entry name" value="PHP"/>
    <property type="match status" value="1"/>
</dbReference>
<keyword evidence="7 13" id="KW-0548">Nucleotidyltransferase</keyword>
<name>A0ABQ3L604_9ALTE</name>
<keyword evidence="11 13" id="KW-0234">DNA repair</keyword>
<comment type="subcellular location">
    <subcellularLocation>
        <location evidence="1 13">Cytoplasm</location>
    </subcellularLocation>
</comment>
<evidence type="ECO:0000256" key="5">
    <source>
        <dbReference type="ARBA" id="ARBA00022490"/>
    </source>
</evidence>
<evidence type="ECO:0000313" key="16">
    <source>
        <dbReference type="Proteomes" id="UP000659697"/>
    </source>
</evidence>
<evidence type="ECO:0000256" key="2">
    <source>
        <dbReference type="ARBA" id="ARBA00007391"/>
    </source>
</evidence>
<keyword evidence="10 13" id="KW-0239">DNA-directed DNA polymerase</keyword>
<accession>A0ABQ3L604</accession>
<dbReference type="Proteomes" id="UP000659697">
    <property type="component" value="Unassembled WGS sequence"/>
</dbReference>
<evidence type="ECO:0000256" key="6">
    <source>
        <dbReference type="ARBA" id="ARBA00022679"/>
    </source>
</evidence>
<dbReference type="InterPro" id="IPR023073">
    <property type="entry name" value="DnaE2"/>
</dbReference>
<gene>
    <name evidence="13 15" type="primary">dnaE2</name>
    <name evidence="15" type="ORF">GCM10010919_16170</name>
</gene>
<comment type="function">
    <text evidence="13">DNA polymerase involved in damage-induced mutagenesis and translesion synthesis (TLS). It is not the major replicative DNA polymerase.</text>
</comment>
<evidence type="ECO:0000256" key="11">
    <source>
        <dbReference type="ARBA" id="ARBA00023204"/>
    </source>
</evidence>
<protein>
    <recommendedName>
        <fullName evidence="4 13">Error-prone DNA polymerase</fullName>
        <ecNumber evidence="3 13">2.7.7.7</ecNumber>
    </recommendedName>
</protein>
<evidence type="ECO:0000256" key="13">
    <source>
        <dbReference type="HAMAP-Rule" id="MF_01902"/>
    </source>
</evidence>
<dbReference type="NCBIfam" id="NF004225">
    <property type="entry name" value="PRK05672.1"/>
    <property type="match status" value="1"/>
</dbReference>
<dbReference type="InterPro" id="IPR016195">
    <property type="entry name" value="Pol/histidinol_Pase-like"/>
</dbReference>
<dbReference type="Pfam" id="PF07733">
    <property type="entry name" value="DNA_pol3_alpha"/>
    <property type="match status" value="1"/>
</dbReference>
<sequence>MPMAYAELFCRSNFSFLQGASSPEELVEQAAALGYEALALTDECSVAGIVRAYRQIREQQLALKLIVGSYFQLDNLRLVLLCPNRQAYAELCRIISNSRRRASKGQYQLDSWDLLSARHCLALWLPQGDAASDQQWGPWLAKHFAGRLSLAVVRHLRYQESAYLTQCDALAAQFNVEQVAVGAVLMHKPARLALQQVLTAIRLKQPVQQLGRQLLSNAEASLRPVTKLARLYSETALATTLVLAARCTFCLTELKYEYPAELVPAGQTASGYLRALVEQGAERRFADTGIPAAVRLLIEKELSLITELKYEYFFLTIYDLVQFAKGRHILYQGRGSAANSVVCYCLEITAVDPRQIKVLFERFLSRERREPPDIDVDFEHERREEVIQYLYQKYGRERAAIAATVISYRFKSALRDVGKALGINEAQLDYFINNVNRRHAAVSWQQQLSQLGLDATQGLGQQLVSLVEQIRGFPRHLSQHVGGFVISAGPLYELVPVENAAMAERTVIQWDKDDLETLGLLKVDVLALGMLTAIRRCFALVAKHYQQALSIHSINTLGDDARVYQMIQRADTVGLFQIESRAQMSMLPRLRPEKYYDLVIQIAIVRPGPIQGDMVHPYLQRRHGLEAVSYPSAAVAGVLERTLGVPIFQEQVIQLAMVAAGFSGGEADQLRRAMASWKKTGELLQFKEKLIQGMLKNGYSQQYAERIYQQICGFGEYGFPESHSASFAVLAYVSAWLKYYYPAAFYTALLNSYPMGFYSPAQLIQDAKRHHITVLPICVNHSNWEHELACCPLPAANSQQTAEHSLSAESPLALAQQAATPLTPVEVASIAAEPTTNWGIRLGLRLVKGLTEQAAKVLQQQRPAGGFSGLTQLKQLGLSKADLAALASSNALQALSGDRYNSRWHLLDQQDQLPLFAASNENTPAYLAAPDARAAMLEDYQATGLSLTLHPLAWLRQQQKLRGCVVASQLEQVRHKAVVSVAGLVAGRQSPGTAAGVTFITLEDETGNVNIIVWQGTALAQQKAYLTAKILKVNGILERAGDVTHIIAGRLTDLTPLLADLSSSSRDFH</sequence>
<dbReference type="EMBL" id="BNAO01000003">
    <property type="protein sequence ID" value="GHG67464.1"/>
    <property type="molecule type" value="Genomic_DNA"/>
</dbReference>
<evidence type="ECO:0000256" key="1">
    <source>
        <dbReference type="ARBA" id="ARBA00004496"/>
    </source>
</evidence>
<evidence type="ECO:0000256" key="12">
    <source>
        <dbReference type="ARBA" id="ARBA00049244"/>
    </source>
</evidence>
<evidence type="ECO:0000313" key="15">
    <source>
        <dbReference type="EMBL" id="GHG67464.1"/>
    </source>
</evidence>
<dbReference type="InterPro" id="IPR011708">
    <property type="entry name" value="DNA_pol3_alpha_NTPase_dom"/>
</dbReference>
<evidence type="ECO:0000256" key="7">
    <source>
        <dbReference type="ARBA" id="ARBA00022695"/>
    </source>
</evidence>
<dbReference type="Gene3D" id="3.20.20.140">
    <property type="entry name" value="Metal-dependent hydrolases"/>
    <property type="match status" value="1"/>
</dbReference>